<gene>
    <name evidence="1" type="ORF">CHS0354_035635</name>
</gene>
<dbReference type="Proteomes" id="UP001195483">
    <property type="component" value="Unassembled WGS sequence"/>
</dbReference>
<sequence>MSRGIKCGWVYYEVDFHVWAVDWRGVNVCIKSRELGSAVLVFWAFFRVPNRVLCSGISTGYLFLSIGEVFGNSTPTAEPPATTTTL</sequence>
<organism evidence="1 2">
    <name type="scientific">Potamilus streckersoni</name>
    <dbReference type="NCBI Taxonomy" id="2493646"/>
    <lineage>
        <taxon>Eukaryota</taxon>
        <taxon>Metazoa</taxon>
        <taxon>Spiralia</taxon>
        <taxon>Lophotrochozoa</taxon>
        <taxon>Mollusca</taxon>
        <taxon>Bivalvia</taxon>
        <taxon>Autobranchia</taxon>
        <taxon>Heteroconchia</taxon>
        <taxon>Palaeoheterodonta</taxon>
        <taxon>Unionida</taxon>
        <taxon>Unionoidea</taxon>
        <taxon>Unionidae</taxon>
        <taxon>Ambleminae</taxon>
        <taxon>Lampsilini</taxon>
        <taxon>Potamilus</taxon>
    </lineage>
</organism>
<dbReference type="EMBL" id="JAEAOA010002077">
    <property type="protein sequence ID" value="KAK3577627.1"/>
    <property type="molecule type" value="Genomic_DNA"/>
</dbReference>
<reference evidence="1" key="2">
    <citation type="journal article" date="2021" name="Genome Biol. Evol.">
        <title>Developing a high-quality reference genome for a parasitic bivalve with doubly uniparental inheritance (Bivalvia: Unionida).</title>
        <authorList>
            <person name="Smith C.H."/>
        </authorList>
    </citation>
    <scope>NUCLEOTIDE SEQUENCE</scope>
    <source>
        <strain evidence="1">CHS0354</strain>
        <tissue evidence="1">Mantle</tissue>
    </source>
</reference>
<reference evidence="1" key="1">
    <citation type="journal article" date="2021" name="Genome Biol. Evol.">
        <title>A High-Quality Reference Genome for a Parasitic Bivalve with Doubly Uniparental Inheritance (Bivalvia: Unionida).</title>
        <authorList>
            <person name="Smith C.H."/>
        </authorList>
    </citation>
    <scope>NUCLEOTIDE SEQUENCE</scope>
    <source>
        <strain evidence="1">CHS0354</strain>
    </source>
</reference>
<evidence type="ECO:0000313" key="1">
    <source>
        <dbReference type="EMBL" id="KAK3577627.1"/>
    </source>
</evidence>
<name>A0AAE0RQ97_9BIVA</name>
<protein>
    <submittedName>
        <fullName evidence="1">Uncharacterized protein</fullName>
    </submittedName>
</protein>
<dbReference type="AlphaFoldDB" id="A0AAE0RQ97"/>
<proteinExistence type="predicted"/>
<accession>A0AAE0RQ97</accession>
<reference evidence="1" key="3">
    <citation type="submission" date="2023-05" db="EMBL/GenBank/DDBJ databases">
        <authorList>
            <person name="Smith C.H."/>
        </authorList>
    </citation>
    <scope>NUCLEOTIDE SEQUENCE</scope>
    <source>
        <strain evidence="1">CHS0354</strain>
        <tissue evidence="1">Mantle</tissue>
    </source>
</reference>
<keyword evidence="2" id="KW-1185">Reference proteome</keyword>
<comment type="caution">
    <text evidence="1">The sequence shown here is derived from an EMBL/GenBank/DDBJ whole genome shotgun (WGS) entry which is preliminary data.</text>
</comment>
<evidence type="ECO:0000313" key="2">
    <source>
        <dbReference type="Proteomes" id="UP001195483"/>
    </source>
</evidence>